<sequence length="191" mass="21094">MDKARAVAIWAAAVCGNGLVQAVATQHDRRRRGPSELDFISGRIATYFAIAAMLVHIAAWAVYYIRSRCMTNFTWFAFFSVILGIVVGRLGARILNVVSVACLAASAMAAFAYLKRARRRGRRPARDTLITGPSRFPEPMTSDELLLLAESLLMWGIGTLAKVSVPAILARAPDCDYWRDMMGILVRGYDH</sequence>
<evidence type="ECO:0000313" key="4">
    <source>
        <dbReference type="Proteomes" id="UP000039324"/>
    </source>
</evidence>
<proteinExistence type="predicted"/>
<feature type="transmembrane region" description="Helical" evidence="1">
    <location>
        <begin position="46"/>
        <end position="65"/>
    </location>
</feature>
<organism evidence="2 4">
    <name type="scientific">Plasmodiophora brassicae</name>
    <name type="common">Clubroot disease agent</name>
    <dbReference type="NCBI Taxonomy" id="37360"/>
    <lineage>
        <taxon>Eukaryota</taxon>
        <taxon>Sar</taxon>
        <taxon>Rhizaria</taxon>
        <taxon>Endomyxa</taxon>
        <taxon>Phytomyxea</taxon>
        <taxon>Plasmodiophorida</taxon>
        <taxon>Plasmodiophoridae</taxon>
        <taxon>Plasmodiophora</taxon>
    </lineage>
</organism>
<protein>
    <submittedName>
        <fullName evidence="2">Uncharacterized protein</fullName>
    </submittedName>
</protein>
<evidence type="ECO:0000256" key="1">
    <source>
        <dbReference type="SAM" id="Phobius"/>
    </source>
</evidence>
<dbReference type="Proteomes" id="UP000290189">
    <property type="component" value="Unassembled WGS sequence"/>
</dbReference>
<feature type="transmembrane region" description="Helical" evidence="1">
    <location>
        <begin position="72"/>
        <end position="88"/>
    </location>
</feature>
<dbReference type="EMBL" id="OVEO01000006">
    <property type="protein sequence ID" value="SPQ96776.1"/>
    <property type="molecule type" value="Genomic_DNA"/>
</dbReference>
<evidence type="ECO:0000313" key="5">
    <source>
        <dbReference type="Proteomes" id="UP000290189"/>
    </source>
</evidence>
<keyword evidence="1" id="KW-0812">Transmembrane</keyword>
<dbReference type="EMBL" id="CDSF01000001">
    <property type="protein sequence ID" value="CEO94429.1"/>
    <property type="molecule type" value="Genomic_DNA"/>
</dbReference>
<geneLocation type="mitochondrion" evidence="3"/>
<evidence type="ECO:0000313" key="2">
    <source>
        <dbReference type="EMBL" id="CEO94429.1"/>
    </source>
</evidence>
<keyword evidence="1" id="KW-1133">Transmembrane helix</keyword>
<gene>
    <name evidence="2" type="ORF">PBRA_000214</name>
    <name evidence="3" type="ORF">PLBR_LOCUS3991</name>
</gene>
<name>A0A0G4IGX1_PLABS</name>
<keyword evidence="1" id="KW-0472">Membrane</keyword>
<evidence type="ECO:0000313" key="3">
    <source>
        <dbReference type="EMBL" id="SPQ96776.1"/>
    </source>
</evidence>
<keyword evidence="3" id="KW-0496">Mitochondrion</keyword>
<reference evidence="2 4" key="1">
    <citation type="submission" date="2015-02" db="EMBL/GenBank/DDBJ databases">
        <authorList>
            <person name="Chooi Y.-H."/>
        </authorList>
    </citation>
    <scope>NUCLEOTIDE SEQUENCE [LARGE SCALE GENOMIC DNA]</scope>
    <source>
        <strain evidence="2">E3</strain>
    </source>
</reference>
<feature type="transmembrane region" description="Helical" evidence="1">
    <location>
        <begin position="94"/>
        <end position="114"/>
    </location>
</feature>
<keyword evidence="4" id="KW-1185">Reference proteome</keyword>
<reference evidence="3 5" key="2">
    <citation type="submission" date="2018-03" db="EMBL/GenBank/DDBJ databases">
        <authorList>
            <person name="Fogelqvist J."/>
        </authorList>
    </citation>
    <scope>NUCLEOTIDE SEQUENCE [LARGE SCALE GENOMIC DNA]</scope>
</reference>
<dbReference type="AlphaFoldDB" id="A0A0G4IGX1"/>
<accession>A0A0G4IGX1</accession>
<dbReference type="Proteomes" id="UP000039324">
    <property type="component" value="Unassembled WGS sequence"/>
</dbReference>